<gene>
    <name evidence="2" type="ORF">SBF1_1850003</name>
</gene>
<organism evidence="2 3">
    <name type="scientific">Candidatus Desulfosporosinus infrequens</name>
    <dbReference type="NCBI Taxonomy" id="2043169"/>
    <lineage>
        <taxon>Bacteria</taxon>
        <taxon>Bacillati</taxon>
        <taxon>Bacillota</taxon>
        <taxon>Clostridia</taxon>
        <taxon>Eubacteriales</taxon>
        <taxon>Desulfitobacteriaceae</taxon>
        <taxon>Desulfosporosinus</taxon>
    </lineage>
</organism>
<name>A0A2U3KD41_9FIRM</name>
<dbReference type="AlphaFoldDB" id="A0A2U3KD41"/>
<sequence>MIQYEDLIMDESINICQQLYSNDIKQGGHISYRGMSPTEDRIEFGTIKLLKSVADVIRIIVLLITALTINVLIHY</sequence>
<evidence type="ECO:0000256" key="1">
    <source>
        <dbReference type="SAM" id="Phobius"/>
    </source>
</evidence>
<keyword evidence="1" id="KW-1133">Transmembrane helix</keyword>
<evidence type="ECO:0000313" key="3">
    <source>
        <dbReference type="Proteomes" id="UP000238916"/>
    </source>
</evidence>
<accession>A0A2U3KD41</accession>
<feature type="transmembrane region" description="Helical" evidence="1">
    <location>
        <begin position="56"/>
        <end position="73"/>
    </location>
</feature>
<evidence type="ECO:0000313" key="2">
    <source>
        <dbReference type="EMBL" id="SPF37576.1"/>
    </source>
</evidence>
<keyword evidence="1" id="KW-0812">Transmembrane</keyword>
<keyword evidence="1" id="KW-0472">Membrane</keyword>
<dbReference type="EMBL" id="OMOF01000096">
    <property type="protein sequence ID" value="SPF37576.1"/>
    <property type="molecule type" value="Genomic_DNA"/>
</dbReference>
<reference evidence="3" key="1">
    <citation type="submission" date="2018-02" db="EMBL/GenBank/DDBJ databases">
        <authorList>
            <person name="Hausmann B."/>
        </authorList>
    </citation>
    <scope>NUCLEOTIDE SEQUENCE [LARGE SCALE GENOMIC DNA]</scope>
    <source>
        <strain evidence="3">Peat soil MAG SbF1</strain>
    </source>
</reference>
<dbReference type="Proteomes" id="UP000238916">
    <property type="component" value="Unassembled WGS sequence"/>
</dbReference>
<proteinExistence type="predicted"/>
<protein>
    <submittedName>
        <fullName evidence="2">Uncharacterized protein</fullName>
    </submittedName>
</protein>